<dbReference type="GO" id="GO:0046872">
    <property type="term" value="F:metal ion binding"/>
    <property type="evidence" value="ECO:0007669"/>
    <property type="project" value="UniProtKB-KW"/>
</dbReference>
<dbReference type="PANTHER" id="PTHR21666:SF288">
    <property type="entry name" value="CELL DIVISION PROTEIN YTFB"/>
    <property type="match status" value="1"/>
</dbReference>
<dbReference type="FunFam" id="2.70.70.10:FF:000006">
    <property type="entry name" value="M23 family peptidase"/>
    <property type="match status" value="1"/>
</dbReference>
<evidence type="ECO:0000259" key="8">
    <source>
        <dbReference type="Pfam" id="PF01551"/>
    </source>
</evidence>
<dbReference type="RefSeq" id="WP_183506043.1">
    <property type="nucleotide sequence ID" value="NZ_BSPG01000026.1"/>
</dbReference>
<dbReference type="CDD" id="cd12797">
    <property type="entry name" value="M23_peptidase"/>
    <property type="match status" value="1"/>
</dbReference>
<evidence type="ECO:0000256" key="5">
    <source>
        <dbReference type="ARBA" id="ARBA00022833"/>
    </source>
</evidence>
<feature type="domain" description="M23ase beta-sheet core" evidence="8">
    <location>
        <begin position="304"/>
        <end position="398"/>
    </location>
</feature>
<dbReference type="GO" id="GO:0006508">
    <property type="term" value="P:proteolysis"/>
    <property type="evidence" value="ECO:0007669"/>
    <property type="project" value="UniProtKB-KW"/>
</dbReference>
<dbReference type="EMBL" id="JACIDN010000004">
    <property type="protein sequence ID" value="MBB3903061.1"/>
    <property type="molecule type" value="Genomic_DNA"/>
</dbReference>
<evidence type="ECO:0000256" key="3">
    <source>
        <dbReference type="ARBA" id="ARBA00022723"/>
    </source>
</evidence>
<dbReference type="SUPFAM" id="SSF51261">
    <property type="entry name" value="Duplicated hybrid motif"/>
    <property type="match status" value="1"/>
</dbReference>
<dbReference type="Proteomes" id="UP001156881">
    <property type="component" value="Unassembled WGS sequence"/>
</dbReference>
<evidence type="ECO:0000313" key="12">
    <source>
        <dbReference type="Proteomes" id="UP001156881"/>
    </source>
</evidence>
<evidence type="ECO:0000256" key="2">
    <source>
        <dbReference type="ARBA" id="ARBA00022670"/>
    </source>
</evidence>
<evidence type="ECO:0000256" key="4">
    <source>
        <dbReference type="ARBA" id="ARBA00022801"/>
    </source>
</evidence>
<gene>
    <name evidence="9" type="ORF">GCM10007884_36940</name>
    <name evidence="10" type="ORF">GGR33_002563</name>
</gene>
<dbReference type="PANTHER" id="PTHR21666">
    <property type="entry name" value="PEPTIDASE-RELATED"/>
    <property type="match status" value="1"/>
</dbReference>
<keyword evidence="6" id="KW-0482">Metalloprotease</keyword>
<accession>A0A7W6ALX5</accession>
<keyword evidence="3" id="KW-0479">Metal-binding</keyword>
<keyword evidence="2" id="KW-0645">Protease</keyword>
<evidence type="ECO:0000313" key="10">
    <source>
        <dbReference type="EMBL" id="MBB3903061.1"/>
    </source>
</evidence>
<name>A0A7W6ALX5_9HYPH</name>
<reference evidence="9" key="4">
    <citation type="submission" date="2023-01" db="EMBL/GenBank/DDBJ databases">
        <title>Draft genome sequence of Methylobacterium brachythecii strain NBRC 107710.</title>
        <authorList>
            <person name="Sun Q."/>
            <person name="Mori K."/>
        </authorList>
    </citation>
    <scope>NUCLEOTIDE SEQUENCE</scope>
    <source>
        <strain evidence="9">NBRC 107710</strain>
    </source>
</reference>
<evidence type="ECO:0000256" key="7">
    <source>
        <dbReference type="SAM" id="MobiDB-lite"/>
    </source>
</evidence>
<reference evidence="12" key="2">
    <citation type="journal article" date="2019" name="Int. J. Syst. Evol. Microbiol.">
        <title>The Global Catalogue of Microorganisms (GCM) 10K type strain sequencing project: providing services to taxonomists for standard genome sequencing and annotation.</title>
        <authorList>
            <consortium name="The Broad Institute Genomics Platform"/>
            <consortium name="The Broad Institute Genome Sequencing Center for Infectious Disease"/>
            <person name="Wu L."/>
            <person name="Ma J."/>
        </authorList>
    </citation>
    <scope>NUCLEOTIDE SEQUENCE [LARGE SCALE GENOMIC DNA]</scope>
    <source>
        <strain evidence="12">NBRC 107710</strain>
    </source>
</reference>
<sequence>MRPISPSTSPADGAARRRDRLGQTPAPRRSRLAPALAVALCASTVWAGATTYYIVFRDETLGRFFAQVRTVELAYQERLGALQSQVDQTVSERIRSREGFESRLGALAERQALMERRQGILAALGAPEPETTGSILTVPTEPTPAAQLPQKPFPTPEPSDAGGSFDLRMRGGDRVEAPERRLGLRLARLNGRLDQLAERQSEVLGDLTATTTRTIGRLRSVIARAGLDPSRFDKPERGVGGPLVPLTGDAFDRALAEAQRSGDEEQRLRRTVATLPLRKPLAQDAVYTSTFGARLDPFTRGLALHTGIDMRAEHGAPARATAAGRVTVAEPNGGYGNMVEVDHGHGLVTRYAHLASFSVTPGQRVEAGAVIGRVGSTGRSTGNHLHYEVRIDGEPVDPQRFLKAGASLAETVADAEPAADAQDRDGLSSDSWIAWSKAQLQKLGPGR</sequence>
<keyword evidence="5" id="KW-0862">Zinc</keyword>
<dbReference type="Pfam" id="PF01551">
    <property type="entry name" value="Peptidase_M23"/>
    <property type="match status" value="1"/>
</dbReference>
<dbReference type="Proteomes" id="UP000517759">
    <property type="component" value="Unassembled WGS sequence"/>
</dbReference>
<comment type="cofactor">
    <cofactor evidence="1">
        <name>Zn(2+)</name>
        <dbReference type="ChEBI" id="CHEBI:29105"/>
    </cofactor>
</comment>
<evidence type="ECO:0000256" key="6">
    <source>
        <dbReference type="ARBA" id="ARBA00023049"/>
    </source>
</evidence>
<keyword evidence="12" id="KW-1185">Reference proteome</keyword>
<evidence type="ECO:0000256" key="1">
    <source>
        <dbReference type="ARBA" id="ARBA00001947"/>
    </source>
</evidence>
<keyword evidence="4 10" id="KW-0378">Hydrolase</keyword>
<proteinExistence type="predicted"/>
<dbReference type="InterPro" id="IPR011055">
    <property type="entry name" value="Dup_hybrid_motif"/>
</dbReference>
<dbReference type="GO" id="GO:0004222">
    <property type="term" value="F:metalloendopeptidase activity"/>
    <property type="evidence" value="ECO:0007669"/>
    <property type="project" value="TreeGrafter"/>
</dbReference>
<organism evidence="10 11">
    <name type="scientific">Methylobacterium brachythecii</name>
    <dbReference type="NCBI Taxonomy" id="1176177"/>
    <lineage>
        <taxon>Bacteria</taxon>
        <taxon>Pseudomonadati</taxon>
        <taxon>Pseudomonadota</taxon>
        <taxon>Alphaproteobacteria</taxon>
        <taxon>Hyphomicrobiales</taxon>
        <taxon>Methylobacteriaceae</taxon>
        <taxon>Methylobacterium</taxon>
    </lineage>
</organism>
<evidence type="ECO:0000313" key="9">
    <source>
        <dbReference type="EMBL" id="GLS45703.1"/>
    </source>
</evidence>
<reference evidence="9" key="1">
    <citation type="journal article" date="2014" name="Int. J. Syst. Evol. Microbiol.">
        <title>Complete genome of a new Firmicutes species belonging to the dominant human colonic microbiota ('Ruminococcus bicirculans') reveals two chromosomes and a selective capacity to utilize plant glucans.</title>
        <authorList>
            <consortium name="NISC Comparative Sequencing Program"/>
            <person name="Wegmann U."/>
            <person name="Louis P."/>
            <person name="Goesmann A."/>
            <person name="Henrissat B."/>
            <person name="Duncan S.H."/>
            <person name="Flint H.J."/>
        </authorList>
    </citation>
    <scope>NUCLEOTIDE SEQUENCE</scope>
    <source>
        <strain evidence="9">NBRC 107710</strain>
    </source>
</reference>
<dbReference type="Gene3D" id="2.70.70.10">
    <property type="entry name" value="Glucose Permease (Domain IIA)"/>
    <property type="match status" value="1"/>
</dbReference>
<dbReference type="EMBL" id="BSPG01000026">
    <property type="protein sequence ID" value="GLS45703.1"/>
    <property type="molecule type" value="Genomic_DNA"/>
</dbReference>
<reference evidence="10 11" key="3">
    <citation type="submission" date="2020-08" db="EMBL/GenBank/DDBJ databases">
        <title>Genomic Encyclopedia of Type Strains, Phase IV (KMG-IV): sequencing the most valuable type-strain genomes for metagenomic binning, comparative biology and taxonomic classification.</title>
        <authorList>
            <person name="Goeker M."/>
        </authorList>
    </citation>
    <scope>NUCLEOTIDE SEQUENCE [LARGE SCALE GENOMIC DNA]</scope>
    <source>
        <strain evidence="10 11">DSM 24105</strain>
    </source>
</reference>
<feature type="region of interest" description="Disordered" evidence="7">
    <location>
        <begin position="1"/>
        <end position="28"/>
    </location>
</feature>
<dbReference type="InterPro" id="IPR050570">
    <property type="entry name" value="Cell_wall_metabolism_enzyme"/>
</dbReference>
<feature type="compositionally biased region" description="Polar residues" evidence="7">
    <location>
        <begin position="1"/>
        <end position="10"/>
    </location>
</feature>
<evidence type="ECO:0000313" key="11">
    <source>
        <dbReference type="Proteomes" id="UP000517759"/>
    </source>
</evidence>
<dbReference type="InterPro" id="IPR016047">
    <property type="entry name" value="M23ase_b-sheet_dom"/>
</dbReference>
<protein>
    <submittedName>
        <fullName evidence="9">Membrane protein</fullName>
    </submittedName>
    <submittedName>
        <fullName evidence="10">Murein DD-endopeptidase MepM/ murein hydrolase activator NlpD</fullName>
    </submittedName>
</protein>
<dbReference type="AlphaFoldDB" id="A0A7W6ALX5"/>
<comment type="caution">
    <text evidence="10">The sequence shown here is derived from an EMBL/GenBank/DDBJ whole genome shotgun (WGS) entry which is preliminary data.</text>
</comment>